<keyword evidence="5" id="KW-1185">Reference proteome</keyword>
<feature type="transmembrane region" description="Helical" evidence="2">
    <location>
        <begin position="139"/>
        <end position="161"/>
    </location>
</feature>
<dbReference type="RefSeq" id="WP_379788210.1">
    <property type="nucleotide sequence ID" value="NZ_JBHSHL010000022.1"/>
</dbReference>
<dbReference type="InterPro" id="IPR038434">
    <property type="entry name" value="YARHG_sf"/>
</dbReference>
<feature type="compositionally biased region" description="Low complexity" evidence="1">
    <location>
        <begin position="172"/>
        <end position="190"/>
    </location>
</feature>
<evidence type="ECO:0000256" key="1">
    <source>
        <dbReference type="SAM" id="MobiDB-lite"/>
    </source>
</evidence>
<dbReference type="Pfam" id="PF13308">
    <property type="entry name" value="YARHG"/>
    <property type="match status" value="1"/>
</dbReference>
<dbReference type="Gene3D" id="1.20.58.1690">
    <property type="match status" value="1"/>
</dbReference>
<proteinExistence type="predicted"/>
<feature type="region of interest" description="Disordered" evidence="1">
    <location>
        <begin position="167"/>
        <end position="219"/>
    </location>
</feature>
<evidence type="ECO:0000256" key="2">
    <source>
        <dbReference type="SAM" id="Phobius"/>
    </source>
</evidence>
<comment type="caution">
    <text evidence="4">The sequence shown here is derived from an EMBL/GenBank/DDBJ whole genome shotgun (WGS) entry which is preliminary data.</text>
</comment>
<accession>A0ABV9QPU5</accession>
<feature type="domain" description="YARHG" evidence="3">
    <location>
        <begin position="221"/>
        <end position="308"/>
    </location>
</feature>
<dbReference type="InterPro" id="IPR025582">
    <property type="entry name" value="YARHG_dom"/>
</dbReference>
<keyword evidence="2" id="KW-0812">Transmembrane</keyword>
<sequence length="310" mass="35259">MPQQPEDKGRAYALFDKIRSLTEKNNYDDAIQLIEKEQDFLSTILNMGDQQKLSKLYAHCAYKEIERIYQENPSSTQLKELIAKYSPMLEVHLSPEEKKGYDGISSKFNTSKSMIRPSKKKFHNIRPPRSYSKESSVGIVLPTVVFVLFIAVLGVVVFPYLQSKFGSDKETTPPAEQTPTQQTPTDETPSPETPEVPEPSEPVPETPVTSPSAASVQDEASSYLLPSDTKVLTREDIAGFSKDQVSLAINEMFARHGYSFDGSGRYYDYFIKKSWYKPDPSIKEPIEAERKFNEIERKNLKFLADYRKSL</sequence>
<dbReference type="EMBL" id="JBHSHL010000022">
    <property type="protein sequence ID" value="MFC4804696.1"/>
    <property type="molecule type" value="Genomic_DNA"/>
</dbReference>
<evidence type="ECO:0000259" key="3">
    <source>
        <dbReference type="SMART" id="SM01324"/>
    </source>
</evidence>
<name>A0ABV9QPU5_9FIRM</name>
<reference evidence="5" key="1">
    <citation type="journal article" date="2019" name="Int. J. Syst. Evol. Microbiol.">
        <title>The Global Catalogue of Microorganisms (GCM) 10K type strain sequencing project: providing services to taxonomists for standard genome sequencing and annotation.</title>
        <authorList>
            <consortium name="The Broad Institute Genomics Platform"/>
            <consortium name="The Broad Institute Genome Sequencing Center for Infectious Disease"/>
            <person name="Wu L."/>
            <person name="Ma J."/>
        </authorList>
    </citation>
    <scope>NUCLEOTIDE SEQUENCE [LARGE SCALE GENOMIC DNA]</scope>
    <source>
        <strain evidence="5">CCUG 46385</strain>
    </source>
</reference>
<keyword evidence="2" id="KW-0472">Membrane</keyword>
<organism evidence="4 5">
    <name type="scientific">Filifactor villosus</name>
    <dbReference type="NCBI Taxonomy" id="29374"/>
    <lineage>
        <taxon>Bacteria</taxon>
        <taxon>Bacillati</taxon>
        <taxon>Bacillota</taxon>
        <taxon>Clostridia</taxon>
        <taxon>Peptostreptococcales</taxon>
        <taxon>Filifactoraceae</taxon>
        <taxon>Filifactor</taxon>
    </lineage>
</organism>
<protein>
    <submittedName>
        <fullName evidence="4">YARHG domain-containing protein</fullName>
    </submittedName>
</protein>
<dbReference type="Proteomes" id="UP001595916">
    <property type="component" value="Unassembled WGS sequence"/>
</dbReference>
<gene>
    <name evidence="4" type="ORF">ACFO4R_06325</name>
</gene>
<feature type="compositionally biased region" description="Pro residues" evidence="1">
    <location>
        <begin position="191"/>
        <end position="205"/>
    </location>
</feature>
<evidence type="ECO:0000313" key="5">
    <source>
        <dbReference type="Proteomes" id="UP001595916"/>
    </source>
</evidence>
<dbReference type="SMART" id="SM01324">
    <property type="entry name" value="YARHG"/>
    <property type="match status" value="1"/>
</dbReference>
<evidence type="ECO:0000313" key="4">
    <source>
        <dbReference type="EMBL" id="MFC4804696.1"/>
    </source>
</evidence>
<keyword evidence="2" id="KW-1133">Transmembrane helix</keyword>